<comment type="caution">
    <text evidence="7">The sequence shown here is derived from an EMBL/GenBank/DDBJ whole genome shotgun (WGS) entry which is preliminary data.</text>
</comment>
<proteinExistence type="inferred from homology"/>
<evidence type="ECO:0000313" key="9">
    <source>
        <dbReference type="Proteomes" id="UP001158986"/>
    </source>
</evidence>
<keyword evidence="2 4" id="KW-0251">Elongation factor</keyword>
<keyword evidence="3 4" id="KW-0648">Protein biosynthesis</keyword>
<comment type="similarity">
    <text evidence="1 4 5">Belongs to the EF-Ts family.</text>
</comment>
<protein>
    <recommendedName>
        <fullName evidence="4">Elongation factor Ts, mitochondrial</fullName>
        <shortName evidence="4">EF-Ts</shortName>
        <shortName evidence="4">EF-TsMt</shortName>
    </recommendedName>
</protein>
<dbReference type="NCBIfam" id="TIGR00116">
    <property type="entry name" value="tsf"/>
    <property type="match status" value="1"/>
</dbReference>
<dbReference type="EMBL" id="CAKKTJ010000116">
    <property type="protein sequence ID" value="CAH0474918.1"/>
    <property type="molecule type" value="Genomic_DNA"/>
</dbReference>
<reference evidence="7 9" key="1">
    <citation type="submission" date="2021-11" db="EMBL/GenBank/DDBJ databases">
        <authorList>
            <person name="Islam A."/>
            <person name="Islam S."/>
            <person name="Flora M.S."/>
            <person name="Rahman M."/>
            <person name="Ziaur R.M."/>
            <person name="Epstein J.H."/>
            <person name="Hassan M."/>
            <person name="Klassen M."/>
            <person name="Woodard K."/>
            <person name="Webb A."/>
            <person name="Webby R.J."/>
            <person name="El Zowalaty M.E."/>
        </authorList>
    </citation>
    <scope>NUCLEOTIDE SEQUENCE</scope>
    <source>
        <strain evidence="8">Pbs1</strain>
        <strain evidence="7">Pbs3</strain>
    </source>
</reference>
<organism evidence="7 10">
    <name type="scientific">Peronospora belbahrii</name>
    <dbReference type="NCBI Taxonomy" id="622444"/>
    <lineage>
        <taxon>Eukaryota</taxon>
        <taxon>Sar</taxon>
        <taxon>Stramenopiles</taxon>
        <taxon>Oomycota</taxon>
        <taxon>Peronosporomycetes</taxon>
        <taxon>Peronosporales</taxon>
        <taxon>Peronosporaceae</taxon>
        <taxon>Peronospora</taxon>
    </lineage>
</organism>
<evidence type="ECO:0000256" key="1">
    <source>
        <dbReference type="ARBA" id="ARBA00005532"/>
    </source>
</evidence>
<dbReference type="Pfam" id="PF00889">
    <property type="entry name" value="EF_TS"/>
    <property type="match status" value="1"/>
</dbReference>
<keyword evidence="4" id="KW-0496">Mitochondrion</keyword>
<dbReference type="InterPro" id="IPR001816">
    <property type="entry name" value="Transl_elong_EFTs/EF1B"/>
</dbReference>
<comment type="function">
    <text evidence="4 5">Associates with the EF-Tu.GDP complex and induces the exchange of GDP to GTP. It remains bound to the aminoacyl-tRNA.EF-Tu.GTP complex up to the GTP hydrolysis stage on the ribosome.</text>
</comment>
<evidence type="ECO:0000256" key="4">
    <source>
        <dbReference type="HAMAP-Rule" id="MF_03135"/>
    </source>
</evidence>
<evidence type="ECO:0000256" key="2">
    <source>
        <dbReference type="ARBA" id="ARBA00022768"/>
    </source>
</evidence>
<dbReference type="InterPro" id="IPR014039">
    <property type="entry name" value="Transl_elong_EFTs/EF1B_dimer"/>
</dbReference>
<evidence type="ECO:0000313" key="8">
    <source>
        <dbReference type="EMBL" id="CAH0513701.1"/>
    </source>
</evidence>
<comment type="subcellular location">
    <subcellularLocation>
        <location evidence="4">Mitochondrion</location>
    </subcellularLocation>
</comment>
<evidence type="ECO:0000313" key="10">
    <source>
        <dbReference type="Proteomes" id="UP001160483"/>
    </source>
</evidence>
<dbReference type="Proteomes" id="UP001160483">
    <property type="component" value="Unassembled WGS sequence"/>
</dbReference>
<keyword evidence="9" id="KW-1185">Reference proteome</keyword>
<evidence type="ECO:0000256" key="3">
    <source>
        <dbReference type="ARBA" id="ARBA00022917"/>
    </source>
</evidence>
<accession>A0AAU9KQ06</accession>
<dbReference type="SUPFAM" id="SSF54713">
    <property type="entry name" value="Elongation factor Ts (EF-Ts), dimerisation domain"/>
    <property type="match status" value="2"/>
</dbReference>
<dbReference type="PROSITE" id="PS01127">
    <property type="entry name" value="EF_TS_2"/>
    <property type="match status" value="1"/>
</dbReference>
<gene>
    <name evidence="8" type="ORF">PBS001_LOCUS503</name>
    <name evidence="7" type="ORF">PBS003_LOCUS1756</name>
</gene>
<dbReference type="GO" id="GO:0005739">
    <property type="term" value="C:mitochondrion"/>
    <property type="evidence" value="ECO:0007669"/>
    <property type="project" value="UniProtKB-SubCell"/>
</dbReference>
<evidence type="ECO:0000256" key="5">
    <source>
        <dbReference type="RuleBase" id="RU000642"/>
    </source>
</evidence>
<dbReference type="EMBL" id="CAKLCB010000019">
    <property type="protein sequence ID" value="CAH0513701.1"/>
    <property type="molecule type" value="Genomic_DNA"/>
</dbReference>
<dbReference type="PANTHER" id="PTHR11741:SF0">
    <property type="entry name" value="ELONGATION FACTOR TS, MITOCHONDRIAL"/>
    <property type="match status" value="1"/>
</dbReference>
<dbReference type="GO" id="GO:0070125">
    <property type="term" value="P:mitochondrial translational elongation"/>
    <property type="evidence" value="ECO:0007669"/>
    <property type="project" value="TreeGrafter"/>
</dbReference>
<evidence type="ECO:0000313" key="7">
    <source>
        <dbReference type="EMBL" id="CAH0474918.1"/>
    </source>
</evidence>
<dbReference type="InterPro" id="IPR018101">
    <property type="entry name" value="Transl_elong_Ts_CS"/>
</dbReference>
<sequence length="236" mass="25757">MVEINSETDFVAKNDKFHLLVNSVADAVIRSSRTSPDVVKMTLDTNALANVHVHGVAVAQKVPELVGIVGENVVAHRAVQFQLKEGTICSYLHNVVTPGLGHAGALVALQFPGKTVSAEQMARIKELGHRLAMHVVAAKPRFLSRETVPPALVEKERTFIADQIQNLGKPAHIMAKMTEGRLNKFFGEFTLLEQEHFIEEGSPKVGAFVAEEAAKLGVDVSVTAFERFEVGEKKEE</sequence>
<feature type="domain" description="Translation elongation factor EFTs/EF1B dimerisation" evidence="6">
    <location>
        <begin position="1"/>
        <end position="232"/>
    </location>
</feature>
<dbReference type="Proteomes" id="UP001158986">
    <property type="component" value="Unassembled WGS sequence"/>
</dbReference>
<name>A0AAU9KQ06_9STRA</name>
<dbReference type="FunFam" id="1.10.286.20:FF:000001">
    <property type="entry name" value="Elongation factor Ts"/>
    <property type="match status" value="1"/>
</dbReference>
<dbReference type="HAMAP" id="MF_00050">
    <property type="entry name" value="EF_Ts"/>
    <property type="match status" value="1"/>
</dbReference>
<dbReference type="Gene3D" id="1.10.286.20">
    <property type="match status" value="1"/>
</dbReference>
<evidence type="ECO:0000259" key="6">
    <source>
        <dbReference type="Pfam" id="PF00889"/>
    </source>
</evidence>
<dbReference type="AlphaFoldDB" id="A0AAU9KQ06"/>
<dbReference type="GO" id="GO:0003746">
    <property type="term" value="F:translation elongation factor activity"/>
    <property type="evidence" value="ECO:0007669"/>
    <property type="project" value="UniProtKB-UniRule"/>
</dbReference>
<dbReference type="Gene3D" id="3.30.479.20">
    <property type="entry name" value="Elongation factor Ts, dimerisation domain"/>
    <property type="match status" value="2"/>
</dbReference>
<dbReference type="PANTHER" id="PTHR11741">
    <property type="entry name" value="ELONGATION FACTOR TS"/>
    <property type="match status" value="1"/>
</dbReference>
<dbReference type="InterPro" id="IPR036402">
    <property type="entry name" value="EF-Ts_dimer_sf"/>
</dbReference>